<keyword evidence="11" id="KW-1185">Reference proteome</keyword>
<evidence type="ECO:0000256" key="1">
    <source>
        <dbReference type="ARBA" id="ARBA00001961"/>
    </source>
</evidence>
<evidence type="ECO:0000256" key="5">
    <source>
        <dbReference type="ARBA" id="ARBA00022964"/>
    </source>
</evidence>
<dbReference type="PANTHER" id="PTHR10869">
    <property type="entry name" value="PROLYL 4-HYDROXYLASE ALPHA SUBUNIT"/>
    <property type="match status" value="1"/>
</dbReference>
<keyword evidence="4" id="KW-0847">Vitamin C</keyword>
<feature type="non-terminal residue" evidence="10">
    <location>
        <position position="1"/>
    </location>
</feature>
<dbReference type="GO" id="GO:0051213">
    <property type="term" value="F:dioxygenase activity"/>
    <property type="evidence" value="ECO:0007669"/>
    <property type="project" value="UniProtKB-KW"/>
</dbReference>
<keyword evidence="3" id="KW-0256">Endoplasmic reticulum</keyword>
<proteinExistence type="predicted"/>
<dbReference type="SMART" id="SM00702">
    <property type="entry name" value="P4Hc"/>
    <property type="match status" value="1"/>
</dbReference>
<name>A0ABD6EPC5_9BILA</name>
<dbReference type="AlphaFoldDB" id="A0ABD6EPC5"/>
<evidence type="ECO:0000313" key="10">
    <source>
        <dbReference type="EMBL" id="MFH4981824.1"/>
    </source>
</evidence>
<sequence length="336" mass="38549">FAHYKQGNVKLALKLTDELYALEPENRRAESNIRWYENLLQDEGVTPDDMRRNIPKTKNIRPTNNVVDVEERNKYEALCRNEVVANHTRTSKLYCYYKSDQAYLRLSPIKVEVMNLNPLVVIFRKIISDDEIRSLKTLAFPRLRRSTVQHVKTRKQMTVTNRISESTALSGENHEIVHRIDNRVELMTNLNQETAEELQVAHYGIGGHYVPHYDYTGEKAPTFPGNGDRIATTLFYLTEPEMGGATVFTALNLAISPSKNDAAFWYNVLRSGESDLRTRHAACPVLVGVKWIATKWVHEVGQEFHRPCGLNEDSDEAYTDDLGSPLHQYSVNIRSR</sequence>
<evidence type="ECO:0000313" key="11">
    <source>
        <dbReference type="Proteomes" id="UP001608902"/>
    </source>
</evidence>
<dbReference type="InterPro" id="IPR045054">
    <property type="entry name" value="P4HA-like"/>
</dbReference>
<evidence type="ECO:0000256" key="4">
    <source>
        <dbReference type="ARBA" id="ARBA00022896"/>
    </source>
</evidence>
<evidence type="ECO:0000259" key="9">
    <source>
        <dbReference type="PROSITE" id="PS51471"/>
    </source>
</evidence>
<dbReference type="InterPro" id="IPR059068">
    <property type="entry name" value="TPR_P4H"/>
</dbReference>
<dbReference type="PROSITE" id="PS51471">
    <property type="entry name" value="FE2OG_OXY"/>
    <property type="match status" value="1"/>
</dbReference>
<evidence type="ECO:0000256" key="2">
    <source>
        <dbReference type="ARBA" id="ARBA00022723"/>
    </source>
</evidence>
<dbReference type="Gene3D" id="1.25.40.10">
    <property type="entry name" value="Tetratricopeptide repeat domain"/>
    <property type="match status" value="1"/>
</dbReference>
<dbReference type="GO" id="GO:0031418">
    <property type="term" value="F:L-ascorbic acid binding"/>
    <property type="evidence" value="ECO:0007669"/>
    <property type="project" value="UniProtKB-KW"/>
</dbReference>
<keyword evidence="8" id="KW-0325">Glycoprotein</keyword>
<organism evidence="10 11">
    <name type="scientific">Gnathostoma spinigerum</name>
    <dbReference type="NCBI Taxonomy" id="75299"/>
    <lineage>
        <taxon>Eukaryota</taxon>
        <taxon>Metazoa</taxon>
        <taxon>Ecdysozoa</taxon>
        <taxon>Nematoda</taxon>
        <taxon>Chromadorea</taxon>
        <taxon>Rhabditida</taxon>
        <taxon>Spirurina</taxon>
        <taxon>Gnathostomatomorpha</taxon>
        <taxon>Gnathostomatoidea</taxon>
        <taxon>Gnathostomatidae</taxon>
        <taxon>Gnathostoma</taxon>
    </lineage>
</organism>
<dbReference type="Proteomes" id="UP001608902">
    <property type="component" value="Unassembled WGS sequence"/>
</dbReference>
<reference evidence="10 11" key="1">
    <citation type="submission" date="2024-08" db="EMBL/GenBank/DDBJ databases">
        <title>Gnathostoma spinigerum genome.</title>
        <authorList>
            <person name="Gonzalez-Bertolin B."/>
            <person name="Monzon S."/>
            <person name="Zaballos A."/>
            <person name="Jimenez P."/>
            <person name="Dekumyoy P."/>
            <person name="Varona S."/>
            <person name="Cuesta I."/>
            <person name="Sumanam S."/>
            <person name="Adisakwattana P."/>
            <person name="Gasser R.B."/>
            <person name="Hernandez-Gonzalez A."/>
            <person name="Young N.D."/>
            <person name="Perteguer M.J."/>
        </authorList>
    </citation>
    <scope>NUCLEOTIDE SEQUENCE [LARGE SCALE GENOMIC DNA]</scope>
    <source>
        <strain evidence="10">AL3</strain>
        <tissue evidence="10">Liver</tissue>
    </source>
</reference>
<evidence type="ECO:0000256" key="3">
    <source>
        <dbReference type="ARBA" id="ARBA00022824"/>
    </source>
</evidence>
<dbReference type="InterPro" id="IPR011990">
    <property type="entry name" value="TPR-like_helical_dom_sf"/>
</dbReference>
<keyword evidence="5" id="KW-0223">Dioxygenase</keyword>
<keyword evidence="7" id="KW-0408">Iron</keyword>
<dbReference type="EMBL" id="JBGFUD010007958">
    <property type="protein sequence ID" value="MFH4981824.1"/>
    <property type="molecule type" value="Genomic_DNA"/>
</dbReference>
<evidence type="ECO:0000256" key="8">
    <source>
        <dbReference type="ARBA" id="ARBA00023180"/>
    </source>
</evidence>
<dbReference type="Gene3D" id="2.60.120.620">
    <property type="entry name" value="q2cbj1_9rhob like domain"/>
    <property type="match status" value="1"/>
</dbReference>
<dbReference type="Pfam" id="PF13640">
    <property type="entry name" value="2OG-FeII_Oxy_3"/>
    <property type="match status" value="1"/>
</dbReference>
<evidence type="ECO:0000256" key="6">
    <source>
        <dbReference type="ARBA" id="ARBA00023002"/>
    </source>
</evidence>
<dbReference type="FunFam" id="2.60.120.620:FF:000011">
    <property type="entry name" value="Prolyl alpha subunit"/>
    <property type="match status" value="1"/>
</dbReference>
<dbReference type="InterPro" id="IPR006620">
    <property type="entry name" value="Pro_4_hyd_alph"/>
</dbReference>
<keyword evidence="2" id="KW-0479">Metal-binding</keyword>
<dbReference type="GO" id="GO:0046872">
    <property type="term" value="F:metal ion binding"/>
    <property type="evidence" value="ECO:0007669"/>
    <property type="project" value="UniProtKB-KW"/>
</dbReference>
<dbReference type="Pfam" id="PF23558">
    <property type="entry name" value="TPR_P4H"/>
    <property type="match status" value="1"/>
</dbReference>
<dbReference type="InterPro" id="IPR005123">
    <property type="entry name" value="Oxoglu/Fe-dep_dioxygenase_dom"/>
</dbReference>
<comment type="cofactor">
    <cofactor evidence="1">
        <name>L-ascorbate</name>
        <dbReference type="ChEBI" id="CHEBI:38290"/>
    </cofactor>
</comment>
<dbReference type="InterPro" id="IPR044862">
    <property type="entry name" value="Pro_4_hyd_alph_FE2OG_OXY"/>
</dbReference>
<accession>A0ABD6EPC5</accession>
<gene>
    <name evidence="10" type="ORF">AB6A40_008533</name>
</gene>
<keyword evidence="6" id="KW-0560">Oxidoreductase</keyword>
<comment type="caution">
    <text evidence="10">The sequence shown here is derived from an EMBL/GenBank/DDBJ whole genome shotgun (WGS) entry which is preliminary data.</text>
</comment>
<protein>
    <recommendedName>
        <fullName evidence="9">Fe2OG dioxygenase domain-containing protein</fullName>
    </recommendedName>
</protein>
<evidence type="ECO:0000256" key="7">
    <source>
        <dbReference type="ARBA" id="ARBA00023004"/>
    </source>
</evidence>
<feature type="domain" description="Fe2OG dioxygenase" evidence="9">
    <location>
        <begin position="194"/>
        <end position="299"/>
    </location>
</feature>
<dbReference type="PANTHER" id="PTHR10869:SF244">
    <property type="entry name" value="PROLYL 4-HYDROXYLASE SUBUNIT ALPHA-2"/>
    <property type="match status" value="1"/>
</dbReference>